<dbReference type="PANTHER" id="PTHR11096:SF0">
    <property type="entry name" value="RNA 3'-TERMINAL PHOSPHATE CYCLASE"/>
    <property type="match status" value="1"/>
</dbReference>
<dbReference type="NCBIfam" id="TIGR03399">
    <property type="entry name" value="RNA_3prim_cycl"/>
    <property type="match status" value="1"/>
</dbReference>
<dbReference type="AlphaFoldDB" id="A0A523UR89"/>
<dbReference type="SUPFAM" id="SSF55205">
    <property type="entry name" value="EPT/RTPC-like"/>
    <property type="match status" value="1"/>
</dbReference>
<dbReference type="EMBL" id="SOJN01000098">
    <property type="protein sequence ID" value="TET45053.1"/>
    <property type="molecule type" value="Genomic_DNA"/>
</dbReference>
<feature type="domain" description="RNA 3'-terminal phosphate cyclase" evidence="7">
    <location>
        <begin position="11"/>
        <end position="333"/>
    </location>
</feature>
<dbReference type="Gene3D" id="3.65.10.20">
    <property type="entry name" value="RNA 3'-terminal phosphate cyclase domain"/>
    <property type="match status" value="1"/>
</dbReference>
<evidence type="ECO:0000256" key="3">
    <source>
        <dbReference type="ARBA" id="ARBA00022741"/>
    </source>
</evidence>
<reference evidence="9 10" key="1">
    <citation type="submission" date="2019-03" db="EMBL/GenBank/DDBJ databases">
        <title>Metabolic potential of uncultured bacteria and archaea associated with petroleum seepage in deep-sea sediments.</title>
        <authorList>
            <person name="Dong X."/>
            <person name="Hubert C."/>
        </authorList>
    </citation>
    <scope>NUCLEOTIDE SEQUENCE [LARGE SCALE GENOMIC DNA]</scope>
    <source>
        <strain evidence="9">E44_bin18</strain>
    </source>
</reference>
<evidence type="ECO:0000256" key="1">
    <source>
        <dbReference type="ARBA" id="ARBA00009206"/>
    </source>
</evidence>
<evidence type="ECO:0000259" key="8">
    <source>
        <dbReference type="Pfam" id="PF05189"/>
    </source>
</evidence>
<comment type="catalytic activity">
    <reaction evidence="4 5">
        <text>a 3'-end 3'-phospho-ribonucleotide-RNA + ATP = a 3'-end 2',3'-cyclophospho-ribonucleotide-RNA + AMP + diphosphate</text>
        <dbReference type="Rhea" id="RHEA:23976"/>
        <dbReference type="Rhea" id="RHEA-COMP:10463"/>
        <dbReference type="Rhea" id="RHEA-COMP:10464"/>
        <dbReference type="ChEBI" id="CHEBI:30616"/>
        <dbReference type="ChEBI" id="CHEBI:33019"/>
        <dbReference type="ChEBI" id="CHEBI:83062"/>
        <dbReference type="ChEBI" id="CHEBI:83064"/>
        <dbReference type="ChEBI" id="CHEBI:456215"/>
        <dbReference type="EC" id="6.5.1.4"/>
    </reaction>
</comment>
<evidence type="ECO:0000259" key="7">
    <source>
        <dbReference type="Pfam" id="PF01137"/>
    </source>
</evidence>
<sequence length="355" mass="37988">MDEILIDGSHGEGGGQILRAALSLSGLLLRPVCVEKIRAGRKNPGLQQQHLTCVRAAGVVTEAGVSGDHFSSDRISFSPKTITGGQYEFDVSLERGSAGSVGLVLQALVPILAFAGQSSSARVHGGTHVAWSPPYHYFDKVLLRTLSMMGLQTRSELNTWGFYPLGGGDVAVDIDPVDGLKGLRLIERGSLKNVTGVSAVTNLPASVAQRQRLRASKRLSAEGIKPEIEEIDAQAKGKGSFMFLLAEYENCCCGFSTLGSKGKPAEQVADEVVDQLMRHHKSHCALDGNLADQLVIYASIAEGETSYTTSRISEHLITNLWVISQFLSINYRVEGEATGPGTIEIRGVGLKRKSG</sequence>
<comment type="similarity">
    <text evidence="1 5">Belongs to the RNA 3'-terminal cyclase family. Type 1 subfamily.</text>
</comment>
<dbReference type="Proteomes" id="UP000315525">
    <property type="component" value="Unassembled WGS sequence"/>
</dbReference>
<dbReference type="GO" id="GO:0006396">
    <property type="term" value="P:RNA processing"/>
    <property type="evidence" value="ECO:0007669"/>
    <property type="project" value="UniProtKB-UniRule"/>
</dbReference>
<evidence type="ECO:0000256" key="6">
    <source>
        <dbReference type="NCBIfam" id="TIGR03399"/>
    </source>
</evidence>
<dbReference type="InterPro" id="IPR000228">
    <property type="entry name" value="RNA3'_term_phos_cyc"/>
</dbReference>
<accession>A0A523UR89</accession>
<evidence type="ECO:0000256" key="5">
    <source>
        <dbReference type="HAMAP-Rule" id="MF_00200"/>
    </source>
</evidence>
<dbReference type="PANTHER" id="PTHR11096">
    <property type="entry name" value="RNA 3' TERMINAL PHOSPHATE CYCLASE"/>
    <property type="match status" value="1"/>
</dbReference>
<dbReference type="InterPro" id="IPR036553">
    <property type="entry name" value="RPTC_insert"/>
</dbReference>
<feature type="active site" description="Tele-AMP-histidine intermediate" evidence="5">
    <location>
        <position position="315"/>
    </location>
</feature>
<dbReference type="PIRSF" id="PIRSF005378">
    <property type="entry name" value="RNA3'_term_phos_cycl_euk"/>
    <property type="match status" value="1"/>
</dbReference>
<dbReference type="HAMAP" id="MF_00200">
    <property type="entry name" value="RTC"/>
    <property type="match status" value="1"/>
</dbReference>
<comment type="caution">
    <text evidence="5">Lacks conserved residue(s) required for the propagation of feature annotation.</text>
</comment>
<evidence type="ECO:0000256" key="2">
    <source>
        <dbReference type="ARBA" id="ARBA00022598"/>
    </source>
</evidence>
<gene>
    <name evidence="5 9" type="primary">rtcA</name>
    <name evidence="9" type="ORF">E3J62_08720</name>
</gene>
<proteinExistence type="inferred from homology"/>
<dbReference type="Pfam" id="PF05189">
    <property type="entry name" value="RTC_insert"/>
    <property type="match status" value="1"/>
</dbReference>
<dbReference type="Pfam" id="PF01137">
    <property type="entry name" value="RTC"/>
    <property type="match status" value="1"/>
</dbReference>
<evidence type="ECO:0000256" key="4">
    <source>
        <dbReference type="ARBA" id="ARBA00024481"/>
    </source>
</evidence>
<keyword evidence="5" id="KW-0963">Cytoplasm</keyword>
<feature type="binding site" evidence="5">
    <location>
        <position position="106"/>
    </location>
    <ligand>
        <name>ATP</name>
        <dbReference type="ChEBI" id="CHEBI:30616"/>
    </ligand>
</feature>
<dbReference type="SUPFAM" id="SSF52913">
    <property type="entry name" value="RNA 3'-terminal phosphate cyclase, RPTC, insert domain"/>
    <property type="match status" value="1"/>
</dbReference>
<dbReference type="InterPro" id="IPR013791">
    <property type="entry name" value="RNA3'-term_phos_cycl_insert"/>
</dbReference>
<comment type="function">
    <text evidence="5">Catalyzes the conversion of 3'-phosphate to a 2',3'-cyclic phosphodiester at the end of RNA. The mechanism of action of the enzyme occurs in 3 steps: (A) adenylation of the enzyme by ATP; (B) transfer of adenylate to an RNA-N3'P to produce RNA-N3'PP5'A; (C) and attack of the adjacent 2'-hydroxyl on the 3'-phosphorus in the diester linkage to produce the cyclic end product. The biological role of this enzyme is unknown but it is likely to function in some aspects of cellular RNA processing.</text>
</comment>
<dbReference type="Gene3D" id="3.30.360.20">
    <property type="entry name" value="RNA 3'-terminal phosphate cyclase, insert domain"/>
    <property type="match status" value="1"/>
</dbReference>
<dbReference type="InterPro" id="IPR037136">
    <property type="entry name" value="RNA3'_phos_cyclase_dom_sf"/>
</dbReference>
<dbReference type="NCBIfam" id="NF003246">
    <property type="entry name" value="PRK04204.1-2"/>
    <property type="match status" value="1"/>
</dbReference>
<feature type="domain" description="RNA 3'-terminal phosphate cyclase insert" evidence="8">
    <location>
        <begin position="187"/>
        <end position="280"/>
    </location>
</feature>
<comment type="caution">
    <text evidence="9">The sequence shown here is derived from an EMBL/GenBank/DDBJ whole genome shotgun (WGS) entry which is preliminary data.</text>
</comment>
<dbReference type="InterPro" id="IPR023797">
    <property type="entry name" value="RNA3'_phos_cyclase_dom"/>
</dbReference>
<keyword evidence="2 5" id="KW-0436">Ligase</keyword>
<evidence type="ECO:0000313" key="10">
    <source>
        <dbReference type="Proteomes" id="UP000315525"/>
    </source>
</evidence>
<name>A0A523UR89_UNCT6</name>
<dbReference type="GO" id="GO:0005524">
    <property type="term" value="F:ATP binding"/>
    <property type="evidence" value="ECO:0007669"/>
    <property type="project" value="UniProtKB-KW"/>
</dbReference>
<dbReference type="EC" id="6.5.1.4" evidence="5 6"/>
<dbReference type="InterPro" id="IPR017770">
    <property type="entry name" value="RNA3'_term_phos_cyc_type_1"/>
</dbReference>
<organism evidence="9 10">
    <name type="scientific">candidate division TA06 bacterium</name>
    <dbReference type="NCBI Taxonomy" id="2250710"/>
    <lineage>
        <taxon>Bacteria</taxon>
        <taxon>Bacteria division TA06</taxon>
    </lineage>
</organism>
<dbReference type="GO" id="GO:0003963">
    <property type="term" value="F:RNA-3'-phosphate cyclase activity"/>
    <property type="evidence" value="ECO:0007669"/>
    <property type="project" value="UniProtKB-UniRule"/>
</dbReference>
<keyword evidence="3 5" id="KW-0547">Nucleotide-binding</keyword>
<evidence type="ECO:0000313" key="9">
    <source>
        <dbReference type="EMBL" id="TET45053.1"/>
    </source>
</evidence>
<protein>
    <recommendedName>
        <fullName evidence="5 6">RNA 3'-terminal phosphate cyclase</fullName>
        <shortName evidence="5">RNA cyclase</shortName>
        <shortName evidence="5">RNA-3'-phosphate cyclase</shortName>
        <ecNumber evidence="5 6">6.5.1.4</ecNumber>
    </recommendedName>
</protein>
<dbReference type="InterPro" id="IPR013792">
    <property type="entry name" value="RNA3'P_cycl/enolpyr_Trfase_a/b"/>
</dbReference>
<keyword evidence="5" id="KW-0067">ATP-binding</keyword>
<comment type="subcellular location">
    <subcellularLocation>
        <location evidence="5">Cytoplasm</location>
    </subcellularLocation>
</comment>
<dbReference type="GO" id="GO:0005737">
    <property type="term" value="C:cytoplasm"/>
    <property type="evidence" value="ECO:0007669"/>
    <property type="project" value="UniProtKB-SubCell"/>
</dbReference>